<dbReference type="NCBIfam" id="TIGR02985">
    <property type="entry name" value="Sig70_bacteroi1"/>
    <property type="match status" value="1"/>
</dbReference>
<dbReference type="PANTHER" id="PTHR43133:SF46">
    <property type="entry name" value="RNA POLYMERASE SIGMA-70 FACTOR ECF SUBFAMILY"/>
    <property type="match status" value="1"/>
</dbReference>
<dbReference type="AlphaFoldDB" id="C6XYS8"/>
<evidence type="ECO:0000256" key="1">
    <source>
        <dbReference type="ARBA" id="ARBA00010641"/>
    </source>
</evidence>
<dbReference type="HOGENOM" id="CLU_047691_4_1_10"/>
<evidence type="ECO:0000313" key="7">
    <source>
        <dbReference type="EMBL" id="ACU04560.1"/>
    </source>
</evidence>
<dbReference type="RefSeq" id="WP_015808172.1">
    <property type="nucleotide sequence ID" value="NC_013061.1"/>
</dbReference>
<name>C6XYS8_PEDHD</name>
<sequence>MANKTSLDEQELLLALKKGEVAAFEEIYKRYKQRLAVNFLKLLRSEELAQDALQDLFIKIWTLRKSIDPDKSFQAYLFKIAQNIVFDFYRKAARDKKMQLQMLLENEDFYSHIEENLASKDNISLVHELIAQLPPQQQKVFTMFKLEEKSYKEISILLGISPSTINKHVHQANKVIKAELQSRIDIQFVIILSALLASTN</sequence>
<dbReference type="InterPro" id="IPR007627">
    <property type="entry name" value="RNA_pol_sigma70_r2"/>
</dbReference>
<dbReference type="Pfam" id="PF04542">
    <property type="entry name" value="Sigma70_r2"/>
    <property type="match status" value="1"/>
</dbReference>
<dbReference type="InterPro" id="IPR013249">
    <property type="entry name" value="RNA_pol_sigma70_r4_t2"/>
</dbReference>
<evidence type="ECO:0000256" key="3">
    <source>
        <dbReference type="ARBA" id="ARBA00023082"/>
    </source>
</evidence>
<dbReference type="NCBIfam" id="TIGR02937">
    <property type="entry name" value="sigma70-ECF"/>
    <property type="match status" value="1"/>
</dbReference>
<feature type="domain" description="RNA polymerase sigma-70 region 2" evidence="5">
    <location>
        <begin position="28"/>
        <end position="94"/>
    </location>
</feature>
<comment type="similarity">
    <text evidence="1">Belongs to the sigma-70 factor family. ECF subfamily.</text>
</comment>
<dbReference type="InterPro" id="IPR013325">
    <property type="entry name" value="RNA_pol_sigma_r2"/>
</dbReference>
<dbReference type="Gene3D" id="1.10.10.10">
    <property type="entry name" value="Winged helix-like DNA-binding domain superfamily/Winged helix DNA-binding domain"/>
    <property type="match status" value="1"/>
</dbReference>
<keyword evidence="4" id="KW-0804">Transcription</keyword>
<feature type="domain" description="RNA polymerase sigma factor 70 region 4 type 2" evidence="6">
    <location>
        <begin position="125"/>
        <end position="172"/>
    </location>
</feature>
<dbReference type="CDD" id="cd06171">
    <property type="entry name" value="Sigma70_r4"/>
    <property type="match status" value="1"/>
</dbReference>
<dbReference type="Proteomes" id="UP000000852">
    <property type="component" value="Chromosome"/>
</dbReference>
<evidence type="ECO:0000256" key="4">
    <source>
        <dbReference type="ARBA" id="ARBA00023163"/>
    </source>
</evidence>
<dbReference type="GO" id="GO:0003677">
    <property type="term" value="F:DNA binding"/>
    <property type="evidence" value="ECO:0007669"/>
    <property type="project" value="InterPro"/>
</dbReference>
<dbReference type="Gene3D" id="1.10.1740.10">
    <property type="match status" value="1"/>
</dbReference>
<organism evidence="7 8">
    <name type="scientific">Pedobacter heparinus (strain ATCC 13125 / DSM 2366 / CIP 104194 / JCM 7457 / NBRC 12017 / NCIMB 9290 / NRRL B-14731 / HIM 762-3)</name>
    <dbReference type="NCBI Taxonomy" id="485917"/>
    <lineage>
        <taxon>Bacteria</taxon>
        <taxon>Pseudomonadati</taxon>
        <taxon>Bacteroidota</taxon>
        <taxon>Sphingobacteriia</taxon>
        <taxon>Sphingobacteriales</taxon>
        <taxon>Sphingobacteriaceae</taxon>
        <taxon>Pedobacter</taxon>
    </lineage>
</organism>
<dbReference type="InterPro" id="IPR013324">
    <property type="entry name" value="RNA_pol_sigma_r3/r4-like"/>
</dbReference>
<reference evidence="7 8" key="1">
    <citation type="journal article" date="2009" name="Stand. Genomic Sci.">
        <title>Complete genome sequence of Pedobacter heparinus type strain (HIM 762-3).</title>
        <authorList>
            <person name="Han C."/>
            <person name="Spring S."/>
            <person name="Lapidus A."/>
            <person name="Del Rio T.G."/>
            <person name="Tice H."/>
            <person name="Copeland A."/>
            <person name="Cheng J.F."/>
            <person name="Lucas S."/>
            <person name="Chen F."/>
            <person name="Nolan M."/>
            <person name="Bruce D."/>
            <person name="Goodwin L."/>
            <person name="Pitluck S."/>
            <person name="Ivanova N."/>
            <person name="Mavromatis K."/>
            <person name="Mikhailova N."/>
            <person name="Pati A."/>
            <person name="Chen A."/>
            <person name="Palaniappan K."/>
            <person name="Land M."/>
            <person name="Hauser L."/>
            <person name="Chang Y.J."/>
            <person name="Jeffries C.C."/>
            <person name="Saunders E."/>
            <person name="Chertkov O."/>
            <person name="Brettin T."/>
            <person name="Goker M."/>
            <person name="Rohde M."/>
            <person name="Bristow J."/>
            <person name="Eisen J.A."/>
            <person name="Markowitz V."/>
            <person name="Hugenholtz P."/>
            <person name="Kyrpides N.C."/>
            <person name="Klenk H.P."/>
            <person name="Detter J.C."/>
        </authorList>
    </citation>
    <scope>NUCLEOTIDE SEQUENCE [LARGE SCALE GENOMIC DNA]</scope>
    <source>
        <strain evidence="8">ATCC 13125 / DSM 2366 / CIP 104194 / JCM 7457 / NBRC 12017 / NCIMB 9290 / NRRL B-14731 / HIM 762-3</strain>
    </source>
</reference>
<dbReference type="EMBL" id="CP001681">
    <property type="protein sequence ID" value="ACU04560.1"/>
    <property type="molecule type" value="Genomic_DNA"/>
</dbReference>
<accession>C6XYS8</accession>
<gene>
    <name evidence="7" type="ordered locus">Phep_2356</name>
</gene>
<proteinExistence type="inferred from homology"/>
<dbReference type="Pfam" id="PF08281">
    <property type="entry name" value="Sigma70_r4_2"/>
    <property type="match status" value="1"/>
</dbReference>
<keyword evidence="3" id="KW-0731">Sigma factor</keyword>
<dbReference type="InterPro" id="IPR039425">
    <property type="entry name" value="RNA_pol_sigma-70-like"/>
</dbReference>
<dbReference type="GO" id="GO:0016987">
    <property type="term" value="F:sigma factor activity"/>
    <property type="evidence" value="ECO:0007669"/>
    <property type="project" value="UniProtKB-KW"/>
</dbReference>
<evidence type="ECO:0000259" key="5">
    <source>
        <dbReference type="Pfam" id="PF04542"/>
    </source>
</evidence>
<keyword evidence="2" id="KW-0805">Transcription regulation</keyword>
<dbReference type="SUPFAM" id="SSF88946">
    <property type="entry name" value="Sigma2 domain of RNA polymerase sigma factors"/>
    <property type="match status" value="1"/>
</dbReference>
<dbReference type="InterPro" id="IPR014327">
    <property type="entry name" value="RNA_pol_sigma70_bacteroid"/>
</dbReference>
<keyword evidence="8" id="KW-1185">Reference proteome</keyword>
<evidence type="ECO:0000256" key="2">
    <source>
        <dbReference type="ARBA" id="ARBA00023015"/>
    </source>
</evidence>
<dbReference type="InterPro" id="IPR014284">
    <property type="entry name" value="RNA_pol_sigma-70_dom"/>
</dbReference>
<dbReference type="KEGG" id="phe:Phep_2356"/>
<evidence type="ECO:0000259" key="6">
    <source>
        <dbReference type="Pfam" id="PF08281"/>
    </source>
</evidence>
<dbReference type="SUPFAM" id="SSF88659">
    <property type="entry name" value="Sigma3 and sigma4 domains of RNA polymerase sigma factors"/>
    <property type="match status" value="1"/>
</dbReference>
<dbReference type="GO" id="GO:0006352">
    <property type="term" value="P:DNA-templated transcription initiation"/>
    <property type="evidence" value="ECO:0007669"/>
    <property type="project" value="InterPro"/>
</dbReference>
<dbReference type="InterPro" id="IPR036388">
    <property type="entry name" value="WH-like_DNA-bd_sf"/>
</dbReference>
<evidence type="ECO:0000313" key="8">
    <source>
        <dbReference type="Proteomes" id="UP000000852"/>
    </source>
</evidence>
<dbReference type="eggNOG" id="COG1595">
    <property type="taxonomic scope" value="Bacteria"/>
</dbReference>
<protein>
    <submittedName>
        <fullName evidence="7">RNA polymerase sigma-70 factor</fullName>
    </submittedName>
</protein>
<dbReference type="OrthoDB" id="655312at2"/>
<dbReference type="PANTHER" id="PTHR43133">
    <property type="entry name" value="RNA POLYMERASE ECF-TYPE SIGMA FACTO"/>
    <property type="match status" value="1"/>
</dbReference>
<dbReference type="STRING" id="485917.Phep_2356"/>